<dbReference type="FunFam" id="3.30.200.20:FF:000127">
    <property type="entry name" value="Putative dual specificity tyrosine-phosphorylation-regulated kinase 2"/>
    <property type="match status" value="1"/>
</dbReference>
<feature type="region of interest" description="Disordered" evidence="13">
    <location>
        <begin position="436"/>
        <end position="456"/>
    </location>
</feature>
<comment type="similarity">
    <text evidence="1">Belongs to the protein kinase superfamily. CMGC Ser/Thr protein kinase family. MNB/DYRK subfamily.</text>
</comment>
<keyword evidence="3" id="KW-0723">Serine/threonine-protein kinase</keyword>
<feature type="region of interest" description="Disordered" evidence="13">
    <location>
        <begin position="87"/>
        <end position="110"/>
    </location>
</feature>
<dbReference type="InterPro" id="IPR008271">
    <property type="entry name" value="Ser/Thr_kinase_AS"/>
</dbReference>
<dbReference type="OrthoDB" id="9332038at2759"/>
<evidence type="ECO:0000256" key="8">
    <source>
        <dbReference type="ARBA" id="ARBA00022840"/>
    </source>
</evidence>
<protein>
    <recommendedName>
        <fullName evidence="2">dual-specificity kinase</fullName>
        <ecNumber evidence="2">2.7.12.1</ecNumber>
    </recommendedName>
</protein>
<dbReference type="PANTHER" id="PTHR24058:SF112">
    <property type="entry name" value="DUAL SPECIFICITY TYROSINE-PHOSPHORYLATION-REGULATED KINASE 3 HOMOLOG-RELATED"/>
    <property type="match status" value="1"/>
</dbReference>
<comment type="catalytic activity">
    <reaction evidence="9">
        <text>L-seryl-[protein] + ATP = O-phospho-L-seryl-[protein] + ADP + H(+)</text>
        <dbReference type="Rhea" id="RHEA:17989"/>
        <dbReference type="Rhea" id="RHEA-COMP:9863"/>
        <dbReference type="Rhea" id="RHEA-COMP:11604"/>
        <dbReference type="ChEBI" id="CHEBI:15378"/>
        <dbReference type="ChEBI" id="CHEBI:29999"/>
        <dbReference type="ChEBI" id="CHEBI:30616"/>
        <dbReference type="ChEBI" id="CHEBI:83421"/>
        <dbReference type="ChEBI" id="CHEBI:456216"/>
        <dbReference type="EC" id="2.7.12.1"/>
    </reaction>
</comment>
<dbReference type="Gene3D" id="3.30.200.20">
    <property type="entry name" value="Phosphorylase Kinase, domain 1"/>
    <property type="match status" value="1"/>
</dbReference>
<dbReference type="GO" id="GO:0004674">
    <property type="term" value="F:protein serine/threonine kinase activity"/>
    <property type="evidence" value="ECO:0007669"/>
    <property type="project" value="UniProtKB-KW"/>
</dbReference>
<dbReference type="SUPFAM" id="SSF56112">
    <property type="entry name" value="Protein kinase-like (PK-like)"/>
    <property type="match status" value="1"/>
</dbReference>
<evidence type="ECO:0000313" key="17">
    <source>
        <dbReference type="Proteomes" id="UP000014760"/>
    </source>
</evidence>
<reference evidence="15 17" key="2">
    <citation type="journal article" date="2013" name="Nature">
        <title>Insights into bilaterian evolution from three spiralian genomes.</title>
        <authorList>
            <person name="Simakov O."/>
            <person name="Marletaz F."/>
            <person name="Cho S.J."/>
            <person name="Edsinger-Gonzales E."/>
            <person name="Havlak P."/>
            <person name="Hellsten U."/>
            <person name="Kuo D.H."/>
            <person name="Larsson T."/>
            <person name="Lv J."/>
            <person name="Arendt D."/>
            <person name="Savage R."/>
            <person name="Osoegawa K."/>
            <person name="de Jong P."/>
            <person name="Grimwood J."/>
            <person name="Chapman J.A."/>
            <person name="Shapiro H."/>
            <person name="Aerts A."/>
            <person name="Otillar R.P."/>
            <person name="Terry A.Y."/>
            <person name="Boore J.L."/>
            <person name="Grigoriev I.V."/>
            <person name="Lindberg D.R."/>
            <person name="Seaver E.C."/>
            <person name="Weisblat D.A."/>
            <person name="Putnam N.H."/>
            <person name="Rokhsar D.S."/>
        </authorList>
    </citation>
    <scope>NUCLEOTIDE SEQUENCE</scope>
    <source>
        <strain evidence="15 17">I ESC-2004</strain>
    </source>
</reference>
<dbReference type="AlphaFoldDB" id="R7U5S8"/>
<evidence type="ECO:0000256" key="5">
    <source>
        <dbReference type="ARBA" id="ARBA00022679"/>
    </source>
</evidence>
<evidence type="ECO:0000256" key="12">
    <source>
        <dbReference type="PROSITE-ProRule" id="PRU10141"/>
    </source>
</evidence>
<comment type="catalytic activity">
    <reaction evidence="11">
        <text>L-tyrosyl-[protein] + ATP = O-phospho-L-tyrosyl-[protein] + ADP + H(+)</text>
        <dbReference type="Rhea" id="RHEA:10596"/>
        <dbReference type="Rhea" id="RHEA-COMP:10136"/>
        <dbReference type="Rhea" id="RHEA-COMP:20101"/>
        <dbReference type="ChEBI" id="CHEBI:15378"/>
        <dbReference type="ChEBI" id="CHEBI:30616"/>
        <dbReference type="ChEBI" id="CHEBI:46858"/>
        <dbReference type="ChEBI" id="CHEBI:61978"/>
        <dbReference type="ChEBI" id="CHEBI:456216"/>
        <dbReference type="EC" id="2.7.12.1"/>
    </reaction>
</comment>
<dbReference type="PROSITE" id="PS00107">
    <property type="entry name" value="PROTEIN_KINASE_ATP"/>
    <property type="match status" value="1"/>
</dbReference>
<evidence type="ECO:0000256" key="3">
    <source>
        <dbReference type="ARBA" id="ARBA00022527"/>
    </source>
</evidence>
<accession>R7U5S8</accession>
<dbReference type="FunFam" id="1.10.510.10:FF:000112">
    <property type="entry name" value="Putative dual specificity tyrosine-phosphorylation-regulated kinase 2"/>
    <property type="match status" value="1"/>
</dbReference>
<dbReference type="InterPro" id="IPR017441">
    <property type="entry name" value="Protein_kinase_ATP_BS"/>
</dbReference>
<gene>
    <name evidence="15" type="ORF">CAPTEDRAFT_178665</name>
</gene>
<keyword evidence="8 12" id="KW-0067">ATP-binding</keyword>
<dbReference type="PROSITE" id="PS50011">
    <property type="entry name" value="PROTEIN_KINASE_DOM"/>
    <property type="match status" value="1"/>
</dbReference>
<dbReference type="OMA" id="HTVGGNK"/>
<dbReference type="GO" id="GO:0005737">
    <property type="term" value="C:cytoplasm"/>
    <property type="evidence" value="ECO:0007669"/>
    <property type="project" value="TreeGrafter"/>
</dbReference>
<feature type="domain" description="Protein kinase" evidence="14">
    <location>
        <begin position="183"/>
        <end position="496"/>
    </location>
</feature>
<dbReference type="Gene3D" id="3.30.10.30">
    <property type="entry name" value="DYRK"/>
    <property type="match status" value="1"/>
</dbReference>
<dbReference type="InterPro" id="IPR042521">
    <property type="entry name" value="DYRK"/>
</dbReference>
<sequence>MSTGVHQSGAQQKAFALHNAMPSHHLPPLASHTVGGGGGPHHHNANPAGVKVQQLFEDNKHHHNDQKSGQTTSQSGQNGVLVENSSSAHLPAVRPTSSVGSAGSKASSAKRTVVMNPETAMKQYMHKLSSFEHHEIFNYPQIYFVGPHSKKRPGVVGGPANSGYDDDQGSYTHVPHDHVSYRYEVLKVIGKGSFGQVVKAYDHKNHAHVALKMVRNEKRFHRQAQEEIRILEHLKKQDKENSMNIVHMLEHFNFRNHICITFELLSMNLYELIKKNKFQGFSLQLVRKFAHSILQCLDALYKNRIIHCDLKPENILLKQQGRSGIKVIDFGSSCYEHQRIYTYIQSRFYRAPEVILGAKYGMPIDMWSLGCILAELLTGYPLFPGEDEGDQLACIIELSGMPPQKLMENSKRSRGFISSKGYPRYCTVTTGPDGQVQLAGSRSRRGKYRGPPATKELSAGLKGCDDPLFLDFMKKCLEWDPAARMTPPQALRHPWLRRRLPKAPSNENDAKNARRPSATRSGVAPKYNAAASGKTRLIATSDEVSQAGINMRSKLPQIGSTI</sequence>
<evidence type="ECO:0000256" key="11">
    <source>
        <dbReference type="ARBA" id="ARBA00051680"/>
    </source>
</evidence>
<feature type="region of interest" description="Disordered" evidence="13">
    <location>
        <begin position="22"/>
        <end position="47"/>
    </location>
</feature>
<evidence type="ECO:0000256" key="13">
    <source>
        <dbReference type="SAM" id="MobiDB-lite"/>
    </source>
</evidence>
<evidence type="ECO:0000256" key="7">
    <source>
        <dbReference type="ARBA" id="ARBA00022777"/>
    </source>
</evidence>
<dbReference type="GO" id="GO:0004712">
    <property type="term" value="F:protein serine/threonine/tyrosine kinase activity"/>
    <property type="evidence" value="ECO:0007669"/>
    <property type="project" value="UniProtKB-EC"/>
</dbReference>
<dbReference type="InterPro" id="IPR000719">
    <property type="entry name" value="Prot_kinase_dom"/>
</dbReference>
<evidence type="ECO:0000256" key="6">
    <source>
        <dbReference type="ARBA" id="ARBA00022741"/>
    </source>
</evidence>
<dbReference type="HOGENOM" id="CLU_000288_5_13_1"/>
<evidence type="ECO:0000256" key="10">
    <source>
        <dbReference type="ARBA" id="ARBA00049308"/>
    </source>
</evidence>
<proteinExistence type="inferred from homology"/>
<keyword evidence="7" id="KW-0418">Kinase</keyword>
<organism evidence="15">
    <name type="scientific">Capitella teleta</name>
    <name type="common">Polychaete worm</name>
    <dbReference type="NCBI Taxonomy" id="283909"/>
    <lineage>
        <taxon>Eukaryota</taxon>
        <taxon>Metazoa</taxon>
        <taxon>Spiralia</taxon>
        <taxon>Lophotrochozoa</taxon>
        <taxon>Annelida</taxon>
        <taxon>Polychaeta</taxon>
        <taxon>Sedentaria</taxon>
        <taxon>Scolecida</taxon>
        <taxon>Capitellidae</taxon>
        <taxon>Capitella</taxon>
    </lineage>
</organism>
<dbReference type="CDD" id="cd14224">
    <property type="entry name" value="PKc_DYRK2_3"/>
    <property type="match status" value="1"/>
</dbReference>
<dbReference type="GO" id="GO:0005524">
    <property type="term" value="F:ATP binding"/>
    <property type="evidence" value="ECO:0007669"/>
    <property type="project" value="UniProtKB-UniRule"/>
</dbReference>
<evidence type="ECO:0000256" key="2">
    <source>
        <dbReference type="ARBA" id="ARBA00013203"/>
    </source>
</evidence>
<dbReference type="PANTHER" id="PTHR24058">
    <property type="entry name" value="DUAL SPECIFICITY PROTEIN KINASE"/>
    <property type="match status" value="1"/>
</dbReference>
<dbReference type="EC" id="2.7.12.1" evidence="2"/>
<name>R7U5S8_CAPTE</name>
<evidence type="ECO:0000313" key="15">
    <source>
        <dbReference type="EMBL" id="ELT98510.1"/>
    </source>
</evidence>
<dbReference type="PROSITE" id="PS00108">
    <property type="entry name" value="PROTEIN_KINASE_ST"/>
    <property type="match status" value="1"/>
</dbReference>
<dbReference type="SMART" id="SM00220">
    <property type="entry name" value="S_TKc"/>
    <property type="match status" value="1"/>
</dbReference>
<dbReference type="Proteomes" id="UP000014760">
    <property type="component" value="Unassembled WGS sequence"/>
</dbReference>
<dbReference type="STRING" id="283909.R7U5S8"/>
<dbReference type="Pfam" id="PF00069">
    <property type="entry name" value="Pkinase"/>
    <property type="match status" value="1"/>
</dbReference>
<reference evidence="17" key="1">
    <citation type="submission" date="2012-12" db="EMBL/GenBank/DDBJ databases">
        <authorList>
            <person name="Hellsten U."/>
            <person name="Grimwood J."/>
            <person name="Chapman J.A."/>
            <person name="Shapiro H."/>
            <person name="Aerts A."/>
            <person name="Otillar R.P."/>
            <person name="Terry A.Y."/>
            <person name="Boore J.L."/>
            <person name="Simakov O."/>
            <person name="Marletaz F."/>
            <person name="Cho S.-J."/>
            <person name="Edsinger-Gonzales E."/>
            <person name="Havlak P."/>
            <person name="Kuo D.-H."/>
            <person name="Larsson T."/>
            <person name="Lv J."/>
            <person name="Arendt D."/>
            <person name="Savage R."/>
            <person name="Osoegawa K."/>
            <person name="de Jong P."/>
            <person name="Lindberg D.R."/>
            <person name="Seaver E.C."/>
            <person name="Weisblat D.A."/>
            <person name="Putnam N.H."/>
            <person name="Grigoriev I.V."/>
            <person name="Rokhsar D.S."/>
        </authorList>
    </citation>
    <scope>NUCLEOTIDE SEQUENCE</scope>
    <source>
        <strain evidence="17">I ESC-2004</strain>
    </source>
</reference>
<dbReference type="GO" id="GO:0005856">
    <property type="term" value="C:cytoskeleton"/>
    <property type="evidence" value="ECO:0007669"/>
    <property type="project" value="TreeGrafter"/>
</dbReference>
<dbReference type="GO" id="GO:0005634">
    <property type="term" value="C:nucleus"/>
    <property type="evidence" value="ECO:0007669"/>
    <property type="project" value="TreeGrafter"/>
</dbReference>
<dbReference type="EMBL" id="KB307875">
    <property type="protein sequence ID" value="ELT98510.1"/>
    <property type="molecule type" value="Genomic_DNA"/>
</dbReference>
<comment type="catalytic activity">
    <reaction evidence="10">
        <text>L-threonyl-[protein] + ATP = O-phospho-L-threonyl-[protein] + ADP + H(+)</text>
        <dbReference type="Rhea" id="RHEA:46608"/>
        <dbReference type="Rhea" id="RHEA-COMP:11060"/>
        <dbReference type="Rhea" id="RHEA-COMP:11605"/>
        <dbReference type="ChEBI" id="CHEBI:15378"/>
        <dbReference type="ChEBI" id="CHEBI:30013"/>
        <dbReference type="ChEBI" id="CHEBI:30616"/>
        <dbReference type="ChEBI" id="CHEBI:61977"/>
        <dbReference type="ChEBI" id="CHEBI:456216"/>
        <dbReference type="EC" id="2.7.12.1"/>
    </reaction>
</comment>
<dbReference type="InterPro" id="IPR050494">
    <property type="entry name" value="Ser_Thr_dual-spec_kinase"/>
</dbReference>
<keyword evidence="6 12" id="KW-0547">Nucleotide-binding</keyword>
<dbReference type="InterPro" id="IPR011009">
    <property type="entry name" value="Kinase-like_dom_sf"/>
</dbReference>
<reference evidence="16" key="3">
    <citation type="submission" date="2015-06" db="UniProtKB">
        <authorList>
            <consortium name="EnsemblMetazoa"/>
        </authorList>
    </citation>
    <scope>IDENTIFICATION</scope>
</reference>
<evidence type="ECO:0000256" key="4">
    <source>
        <dbReference type="ARBA" id="ARBA00022553"/>
    </source>
</evidence>
<dbReference type="EMBL" id="AMQN01010455">
    <property type="status" value="NOT_ANNOTATED_CDS"/>
    <property type="molecule type" value="Genomic_DNA"/>
</dbReference>
<dbReference type="EnsemblMetazoa" id="CapteT178665">
    <property type="protein sequence ID" value="CapteP178665"/>
    <property type="gene ID" value="CapteG178665"/>
</dbReference>
<keyword evidence="17" id="KW-1185">Reference proteome</keyword>
<evidence type="ECO:0000313" key="16">
    <source>
        <dbReference type="EnsemblMetazoa" id="CapteP178665"/>
    </source>
</evidence>
<feature type="binding site" evidence="12">
    <location>
        <position position="212"/>
    </location>
    <ligand>
        <name>ATP</name>
        <dbReference type="ChEBI" id="CHEBI:30616"/>
    </ligand>
</feature>
<evidence type="ECO:0000259" key="14">
    <source>
        <dbReference type="PROSITE" id="PS50011"/>
    </source>
</evidence>
<dbReference type="Gene3D" id="1.10.510.10">
    <property type="entry name" value="Transferase(Phosphotransferase) domain 1"/>
    <property type="match status" value="1"/>
</dbReference>
<keyword evidence="4" id="KW-0597">Phosphoprotein</keyword>
<evidence type="ECO:0000256" key="9">
    <source>
        <dbReference type="ARBA" id="ARBA00049003"/>
    </source>
</evidence>
<evidence type="ECO:0000256" key="1">
    <source>
        <dbReference type="ARBA" id="ARBA00008867"/>
    </source>
</evidence>
<keyword evidence="5" id="KW-0808">Transferase</keyword>
<feature type="region of interest" description="Disordered" evidence="13">
    <location>
        <begin position="492"/>
        <end position="526"/>
    </location>
</feature>
<feature type="compositionally biased region" description="Low complexity" evidence="13">
    <location>
        <begin position="97"/>
        <end position="110"/>
    </location>
</feature>